<dbReference type="RefSeq" id="WP_096347173.1">
    <property type="nucleotide sequence ID" value="NZ_QOVF01000002.1"/>
</dbReference>
<dbReference type="InterPro" id="IPR022172">
    <property type="entry name" value="DUF3703"/>
</dbReference>
<reference evidence="1 2" key="1">
    <citation type="submission" date="2018-07" db="EMBL/GenBank/DDBJ databases">
        <title>Pseudomonas laoshanensis sp. nov., isolated from soil.</title>
        <authorList>
            <person name="Sun J."/>
            <person name="Yu L."/>
            <person name="Wang M."/>
            <person name="Zhang C."/>
        </authorList>
    </citation>
    <scope>NUCLEOTIDE SEQUENCE [LARGE SCALE GENOMIC DNA]</scope>
    <source>
        <strain evidence="1 2">Y22</strain>
    </source>
</reference>
<name>A0A7V7GUN4_9GAMM</name>
<gene>
    <name evidence="1" type="ORF">DT594_10610</name>
</gene>
<dbReference type="AlphaFoldDB" id="A0A7V7GUN4"/>
<dbReference type="OrthoDB" id="9799416at2"/>
<dbReference type="Proteomes" id="UP000463138">
    <property type="component" value="Unassembled WGS sequence"/>
</dbReference>
<organism evidence="1 2">
    <name type="scientific">Halopseudomonas laoshanensis</name>
    <dbReference type="NCBI Taxonomy" id="2268758"/>
    <lineage>
        <taxon>Bacteria</taxon>
        <taxon>Pseudomonadati</taxon>
        <taxon>Pseudomonadota</taxon>
        <taxon>Gammaproteobacteria</taxon>
        <taxon>Pseudomonadales</taxon>
        <taxon>Pseudomonadaceae</taxon>
        <taxon>Halopseudomonas</taxon>
    </lineage>
</organism>
<comment type="caution">
    <text evidence="1">The sequence shown here is derived from an EMBL/GenBank/DDBJ whole genome shotgun (WGS) entry which is preliminary data.</text>
</comment>
<dbReference type="Pfam" id="PF12487">
    <property type="entry name" value="DUF3703"/>
    <property type="match status" value="1"/>
</dbReference>
<evidence type="ECO:0000313" key="2">
    <source>
        <dbReference type="Proteomes" id="UP000463138"/>
    </source>
</evidence>
<sequence length="31" mass="3567">MARAHILTQRQPLTHVRLHRVMCLLSKGKTA</sequence>
<accession>A0A7V7GUN4</accession>
<keyword evidence="2" id="KW-1185">Reference proteome</keyword>
<evidence type="ECO:0000313" key="1">
    <source>
        <dbReference type="EMBL" id="KAA0695273.1"/>
    </source>
</evidence>
<proteinExistence type="predicted"/>
<dbReference type="EMBL" id="QOVF01000002">
    <property type="protein sequence ID" value="KAA0695273.1"/>
    <property type="molecule type" value="Genomic_DNA"/>
</dbReference>
<protein>
    <submittedName>
        <fullName evidence="1">DUF3703 domain-containing protein</fullName>
    </submittedName>
</protein>